<keyword evidence="3 8" id="KW-0812">Transmembrane</keyword>
<evidence type="ECO:0000256" key="2">
    <source>
        <dbReference type="ARBA" id="ARBA00022475"/>
    </source>
</evidence>
<dbReference type="RefSeq" id="WP_239262406.1">
    <property type="nucleotide sequence ID" value="NZ_JAKRCV010000007.1"/>
</dbReference>
<accession>A0ABS9PZJ7</accession>
<gene>
    <name evidence="10" type="ORF">MHL29_03930</name>
</gene>
<dbReference type="PANTHER" id="PTHR30572:SF4">
    <property type="entry name" value="ABC TRANSPORTER PERMEASE YTRF"/>
    <property type="match status" value="1"/>
</dbReference>
<feature type="domain" description="ABC3 transporter permease C-terminal" evidence="9">
    <location>
        <begin position="829"/>
        <end position="939"/>
    </location>
</feature>
<feature type="transmembrane region" description="Helical" evidence="8">
    <location>
        <begin position="918"/>
        <end position="942"/>
    </location>
</feature>
<feature type="region of interest" description="Disordered" evidence="7">
    <location>
        <begin position="681"/>
        <end position="710"/>
    </location>
</feature>
<feature type="transmembrane region" description="Helical" evidence="8">
    <location>
        <begin position="392"/>
        <end position="414"/>
    </location>
</feature>
<evidence type="ECO:0000256" key="7">
    <source>
        <dbReference type="SAM" id="MobiDB-lite"/>
    </source>
</evidence>
<evidence type="ECO:0000256" key="6">
    <source>
        <dbReference type="ARBA" id="ARBA00038076"/>
    </source>
</evidence>
<comment type="caution">
    <text evidence="10">The sequence shown here is derived from an EMBL/GenBank/DDBJ whole genome shotgun (WGS) entry which is preliminary data.</text>
</comment>
<feature type="compositionally biased region" description="Low complexity" evidence="7">
    <location>
        <begin position="682"/>
        <end position="705"/>
    </location>
</feature>
<feature type="transmembrane region" description="Helical" evidence="8">
    <location>
        <begin position="352"/>
        <end position="371"/>
    </location>
</feature>
<dbReference type="EMBL" id="JAKRCV010000007">
    <property type="protein sequence ID" value="MCG7321046.1"/>
    <property type="molecule type" value="Genomic_DNA"/>
</dbReference>
<feature type="transmembrane region" description="Helical" evidence="8">
    <location>
        <begin position="570"/>
        <end position="592"/>
    </location>
</feature>
<keyword evidence="2" id="KW-1003">Cell membrane</keyword>
<evidence type="ECO:0000256" key="1">
    <source>
        <dbReference type="ARBA" id="ARBA00004651"/>
    </source>
</evidence>
<keyword evidence="4 8" id="KW-1133">Transmembrane helix</keyword>
<dbReference type="Pfam" id="PF02687">
    <property type="entry name" value="FtsX"/>
    <property type="match status" value="1"/>
</dbReference>
<evidence type="ECO:0000313" key="10">
    <source>
        <dbReference type="EMBL" id="MCG7321046.1"/>
    </source>
</evidence>
<dbReference type="PANTHER" id="PTHR30572">
    <property type="entry name" value="MEMBRANE COMPONENT OF TRANSPORTER-RELATED"/>
    <property type="match status" value="1"/>
</dbReference>
<evidence type="ECO:0000256" key="4">
    <source>
        <dbReference type="ARBA" id="ARBA00022989"/>
    </source>
</evidence>
<dbReference type="Proteomes" id="UP001521931">
    <property type="component" value="Unassembled WGS sequence"/>
</dbReference>
<evidence type="ECO:0000313" key="11">
    <source>
        <dbReference type="Proteomes" id="UP001521931"/>
    </source>
</evidence>
<feature type="transmembrane region" description="Helical" evidence="8">
    <location>
        <begin position="426"/>
        <end position="447"/>
    </location>
</feature>
<feature type="transmembrane region" description="Helical" evidence="8">
    <location>
        <begin position="468"/>
        <end position="485"/>
    </location>
</feature>
<comment type="similarity">
    <text evidence="6">Belongs to the ABC-4 integral membrane protein family.</text>
</comment>
<comment type="subcellular location">
    <subcellularLocation>
        <location evidence="1">Cell membrane</location>
        <topology evidence="1">Multi-pass membrane protein</topology>
    </subcellularLocation>
</comment>
<evidence type="ECO:0000256" key="3">
    <source>
        <dbReference type="ARBA" id="ARBA00022692"/>
    </source>
</evidence>
<dbReference type="InterPro" id="IPR050250">
    <property type="entry name" value="Macrolide_Exporter_MacB"/>
</dbReference>
<organism evidence="10 11">
    <name type="scientific">Arsenicicoccus bolidensis</name>
    <dbReference type="NCBI Taxonomy" id="229480"/>
    <lineage>
        <taxon>Bacteria</taxon>
        <taxon>Bacillati</taxon>
        <taxon>Actinomycetota</taxon>
        <taxon>Actinomycetes</taxon>
        <taxon>Micrococcales</taxon>
        <taxon>Intrasporangiaceae</taxon>
        <taxon>Arsenicicoccus</taxon>
    </lineage>
</organism>
<evidence type="ECO:0000256" key="8">
    <source>
        <dbReference type="SAM" id="Phobius"/>
    </source>
</evidence>
<feature type="transmembrane region" description="Helical" evidence="8">
    <location>
        <begin position="871"/>
        <end position="898"/>
    </location>
</feature>
<proteinExistence type="inferred from homology"/>
<keyword evidence="11" id="KW-1185">Reference proteome</keyword>
<sequence>MTWSRLVLASARTTRGLTLLTALVVAVTTALVTMLPALTDRASRDWLGESLRRAPVMGRSVLVTLPTGIGAGFPGGDPAAPFARVATSVQRLWGPETSQLYGPVRPMAATNDAQPLAPTPQGVVRSGQLVLTPAFESRVRWTAGRAPRPSAERHVLPPAPATEDLSVQTAGPGLPDPATLPPETIPTLEVGLSTVAADSWGTKVGERWTMPAASGTATRLHLLVSGIYEPTDPRDDLWQWMPQLAGISLIEEGGANGGVQPAVGLVLSPDVHQQVVAISALSNTVNYSWTWRVDDRRVRPADLPALTSGLARVASAPSEVTDGAVSVRSTLSGTLSSWRDGVRATRLVDGTVTTGLLVLAAALAVLLARLRTERRRRDDDLLRSRGASMSRLGLLAALDVSMPVVLGAALGWGVAALTTQSVLPPWWALGLAAAAVLAHVGATVLGARDRGRGQRGGRLARVGAASRLAPVLALVALAVLAVITVRQRPAEPTTPRDDLITAGRAAQLSTGDITPDPLVQAVPALVAVVVGLLLLALVRAASSVAARIVDRRPRGRSWLGLTQAARAGGASRLPLVALTVAAALAVLTSTLGHTLVQARELQTWREVGADAQVTGSRLDASVVDAVRRKPGVQAVAALGETSGQLLSDSTGADARAQVAVRVGSVQEVASVRAGTPIAVHEASTSTATPTSTFTATSTATSTSTSPQGDGVTLVVGRDRPVLHQPGLRIEINRRSAPVRTVVVDESLQDTTTQLIALAPRDQVERLTGSPVPTTTLLVRATPVASASLVAEARTLSPLVEQAVDRTTVAARAADQPLSRHVLLVVLLTSLAAALLAALAAYALTAATAAARRQLLARARVLGMPARDRHTVVLVQVLPPALAAVVTGLATGLGLPWLLPRLVDLAPFAGGEAYPRLVPSWPTVAAIAIGLSVLVSAVVALDLRSATRLSLTRHLRAGDQ</sequence>
<evidence type="ECO:0000256" key="5">
    <source>
        <dbReference type="ARBA" id="ARBA00023136"/>
    </source>
</evidence>
<feature type="region of interest" description="Disordered" evidence="7">
    <location>
        <begin position="143"/>
        <end position="169"/>
    </location>
</feature>
<feature type="transmembrane region" description="Helical" evidence="8">
    <location>
        <begin position="524"/>
        <end position="549"/>
    </location>
</feature>
<reference evidence="10 11" key="1">
    <citation type="submission" date="2022-02" db="EMBL/GenBank/DDBJ databases">
        <title>Uncovering new skin microbiome diversity through culturing and metagenomics.</title>
        <authorList>
            <person name="Conlan S."/>
            <person name="Deming C."/>
            <person name="Nisc Comparative Sequencing Program N."/>
            <person name="Segre J.A."/>
        </authorList>
    </citation>
    <scope>NUCLEOTIDE SEQUENCE [LARGE SCALE GENOMIC DNA]</scope>
    <source>
        <strain evidence="10 11">ACRQZ</strain>
    </source>
</reference>
<name>A0ABS9PZJ7_9MICO</name>
<evidence type="ECO:0000259" key="9">
    <source>
        <dbReference type="Pfam" id="PF02687"/>
    </source>
</evidence>
<dbReference type="InterPro" id="IPR003838">
    <property type="entry name" value="ABC3_permease_C"/>
</dbReference>
<protein>
    <recommendedName>
        <fullName evidence="9">ABC3 transporter permease C-terminal domain-containing protein</fullName>
    </recommendedName>
</protein>
<keyword evidence="5 8" id="KW-0472">Membrane</keyword>
<feature type="transmembrane region" description="Helical" evidence="8">
    <location>
        <begin position="821"/>
        <end position="850"/>
    </location>
</feature>